<proteinExistence type="predicted"/>
<dbReference type="EMBL" id="VEVO01007746">
    <property type="protein sequence ID" value="KAF0021451.1"/>
    <property type="molecule type" value="Genomic_DNA"/>
</dbReference>
<feature type="region of interest" description="Disordered" evidence="1">
    <location>
        <begin position="1"/>
        <end position="63"/>
    </location>
</feature>
<feature type="compositionally biased region" description="Polar residues" evidence="1">
    <location>
        <begin position="1"/>
        <end position="13"/>
    </location>
</feature>
<dbReference type="Proteomes" id="UP000438429">
    <property type="component" value="Unassembled WGS sequence"/>
</dbReference>
<reference evidence="2 3" key="1">
    <citation type="submission" date="2019-06" db="EMBL/GenBank/DDBJ databases">
        <title>Draft genomes of female and male turbot (Scophthalmus maximus).</title>
        <authorList>
            <person name="Xu H."/>
            <person name="Xu X.-W."/>
            <person name="Shao C."/>
            <person name="Chen S."/>
        </authorList>
    </citation>
    <scope>NUCLEOTIDE SEQUENCE [LARGE SCALE GENOMIC DNA]</scope>
    <source>
        <strain evidence="2">Ysfricsl-2016a</strain>
        <tissue evidence="2">Blood</tissue>
    </source>
</reference>
<comment type="caution">
    <text evidence="2">The sequence shown here is derived from an EMBL/GenBank/DDBJ whole genome shotgun (WGS) entry which is preliminary data.</text>
</comment>
<feature type="compositionally biased region" description="Polar residues" evidence="1">
    <location>
        <begin position="39"/>
        <end position="63"/>
    </location>
</feature>
<name>A0A6A4RQ79_SCOMX</name>
<accession>A0A6A4RQ79</accession>
<dbReference type="AlphaFoldDB" id="A0A6A4RQ79"/>
<evidence type="ECO:0000313" key="3">
    <source>
        <dbReference type="Proteomes" id="UP000438429"/>
    </source>
</evidence>
<evidence type="ECO:0000256" key="1">
    <source>
        <dbReference type="SAM" id="MobiDB-lite"/>
    </source>
</evidence>
<organism evidence="2 3">
    <name type="scientific">Scophthalmus maximus</name>
    <name type="common">Turbot</name>
    <name type="synonym">Psetta maxima</name>
    <dbReference type="NCBI Taxonomy" id="52904"/>
    <lineage>
        <taxon>Eukaryota</taxon>
        <taxon>Metazoa</taxon>
        <taxon>Chordata</taxon>
        <taxon>Craniata</taxon>
        <taxon>Vertebrata</taxon>
        <taxon>Euteleostomi</taxon>
        <taxon>Actinopterygii</taxon>
        <taxon>Neopterygii</taxon>
        <taxon>Teleostei</taxon>
        <taxon>Neoteleostei</taxon>
        <taxon>Acanthomorphata</taxon>
        <taxon>Carangaria</taxon>
        <taxon>Pleuronectiformes</taxon>
        <taxon>Pleuronectoidei</taxon>
        <taxon>Scophthalmidae</taxon>
        <taxon>Scophthalmus</taxon>
    </lineage>
</organism>
<evidence type="ECO:0000313" key="2">
    <source>
        <dbReference type="EMBL" id="KAF0021451.1"/>
    </source>
</evidence>
<sequence length="116" mass="12276">MASQSVPMVTASTGMAAAADDGDEVFVDQEGEGHGIESSLESQTDVESSGQQSDDASLPSTSQDPGNFFCFLAVDFHYESEPTFFACVPNFSDDSGRAVPHFSHSNLTVGADYQLI</sequence>
<feature type="compositionally biased region" description="Acidic residues" evidence="1">
    <location>
        <begin position="20"/>
        <end position="30"/>
    </location>
</feature>
<protein>
    <submittedName>
        <fullName evidence="2">Uncharacterized protein</fullName>
    </submittedName>
</protein>
<gene>
    <name evidence="2" type="ORF">F2P81_026296</name>
</gene>